<name>A0ABN0ZZU3_9SPHN</name>
<dbReference type="Proteomes" id="UP001500713">
    <property type="component" value="Unassembled WGS sequence"/>
</dbReference>
<feature type="chain" id="PRO_5046059351" evidence="1">
    <location>
        <begin position="28"/>
        <end position="115"/>
    </location>
</feature>
<evidence type="ECO:0000256" key="1">
    <source>
        <dbReference type="SAM" id="SignalP"/>
    </source>
</evidence>
<evidence type="ECO:0000313" key="3">
    <source>
        <dbReference type="Proteomes" id="UP001500713"/>
    </source>
</evidence>
<accession>A0ABN0ZZU3</accession>
<proteinExistence type="predicted"/>
<gene>
    <name evidence="2" type="ORF">GCM10009096_00630</name>
</gene>
<sequence length="115" mass="12430">MKGAFHRLGSAMTIFIGLLIAATPAMAWDGAITGNVTQIDLTETGQNFGFRVYLEGRPVICTGGPDWAYLNANEDNYQAIVSALMLAYSSGKTVVLYTNRDASNKCKIGYITVRS</sequence>
<reference evidence="2 3" key="1">
    <citation type="journal article" date="2019" name="Int. J. Syst. Evol. Microbiol.">
        <title>The Global Catalogue of Microorganisms (GCM) 10K type strain sequencing project: providing services to taxonomists for standard genome sequencing and annotation.</title>
        <authorList>
            <consortium name="The Broad Institute Genomics Platform"/>
            <consortium name="The Broad Institute Genome Sequencing Center for Infectious Disease"/>
            <person name="Wu L."/>
            <person name="Ma J."/>
        </authorList>
    </citation>
    <scope>NUCLEOTIDE SEQUENCE [LARGE SCALE GENOMIC DNA]</scope>
    <source>
        <strain evidence="2 3">JCM 14162</strain>
    </source>
</reference>
<keyword evidence="1" id="KW-0732">Signal</keyword>
<dbReference type="EMBL" id="BAAAEM010000002">
    <property type="protein sequence ID" value="GAA0464044.1"/>
    <property type="molecule type" value="Genomic_DNA"/>
</dbReference>
<organism evidence="2 3">
    <name type="scientific">Parasphingorhabdus litoris</name>
    <dbReference type="NCBI Taxonomy" id="394733"/>
    <lineage>
        <taxon>Bacteria</taxon>
        <taxon>Pseudomonadati</taxon>
        <taxon>Pseudomonadota</taxon>
        <taxon>Alphaproteobacteria</taxon>
        <taxon>Sphingomonadales</taxon>
        <taxon>Sphingomonadaceae</taxon>
        <taxon>Parasphingorhabdus</taxon>
    </lineage>
</organism>
<feature type="signal peptide" evidence="1">
    <location>
        <begin position="1"/>
        <end position="27"/>
    </location>
</feature>
<keyword evidence="3" id="KW-1185">Reference proteome</keyword>
<protein>
    <submittedName>
        <fullName evidence="2">Uncharacterized protein</fullName>
    </submittedName>
</protein>
<evidence type="ECO:0000313" key="2">
    <source>
        <dbReference type="EMBL" id="GAA0464044.1"/>
    </source>
</evidence>
<comment type="caution">
    <text evidence="2">The sequence shown here is derived from an EMBL/GenBank/DDBJ whole genome shotgun (WGS) entry which is preliminary data.</text>
</comment>